<dbReference type="InterPro" id="IPR013780">
    <property type="entry name" value="Glyco_hydro_b"/>
</dbReference>
<dbReference type="SUPFAM" id="SSF51011">
    <property type="entry name" value="Glycosyl hydrolase domain"/>
    <property type="match status" value="1"/>
</dbReference>
<accession>A0A1Y2F0F3</accession>
<dbReference type="EMBL" id="MCFI01000020">
    <property type="protein sequence ID" value="ORY77381.1"/>
    <property type="molecule type" value="Genomic_DNA"/>
</dbReference>
<feature type="region of interest" description="Disordered" evidence="9">
    <location>
        <begin position="557"/>
        <end position="799"/>
    </location>
</feature>
<evidence type="ECO:0000259" key="10">
    <source>
        <dbReference type="SMART" id="SM00642"/>
    </source>
</evidence>
<dbReference type="GO" id="GO:0005975">
    <property type="term" value="P:carbohydrate metabolic process"/>
    <property type="evidence" value="ECO:0007669"/>
    <property type="project" value="InterPro"/>
</dbReference>
<dbReference type="Proteomes" id="UP000193685">
    <property type="component" value="Unassembled WGS sequence"/>
</dbReference>
<gene>
    <name evidence="11" type="ORF">BCR37DRAFT_400607</name>
</gene>
<feature type="compositionally biased region" description="Polar residues" evidence="9">
    <location>
        <begin position="771"/>
        <end position="786"/>
    </location>
</feature>
<dbReference type="GO" id="GO:0046872">
    <property type="term" value="F:metal ion binding"/>
    <property type="evidence" value="ECO:0007669"/>
    <property type="project" value="UniProtKB-KW"/>
</dbReference>
<dbReference type="GO" id="GO:0016798">
    <property type="term" value="F:hydrolase activity, acting on glycosyl bonds"/>
    <property type="evidence" value="ECO:0007669"/>
    <property type="project" value="UniProtKB-KW"/>
</dbReference>
<dbReference type="SUPFAM" id="SSF51445">
    <property type="entry name" value="(Trans)glycosidases"/>
    <property type="match status" value="1"/>
</dbReference>
<dbReference type="RefSeq" id="XP_040723002.1">
    <property type="nucleotide sequence ID" value="XM_040871812.1"/>
</dbReference>
<comment type="similarity">
    <text evidence="2">Belongs to the glycosyl hydrolase 13 family.</text>
</comment>
<dbReference type="Gene3D" id="2.60.40.1180">
    <property type="entry name" value="Golgi alpha-mannosidase II"/>
    <property type="match status" value="1"/>
</dbReference>
<keyword evidence="8" id="KW-0326">Glycosidase</keyword>
<keyword evidence="4" id="KW-0732">Signal</keyword>
<sequence length="944" mass="102093">MLANEWKSRSIYQIVTDRFAPSTAEDEARLGPCNPGYLQGQICGGTWQGIIRKLDYIQGMGFDAIWISPITKNIEDQTDYGYAYHGYWPEDLYSINPHFGTPDDLFALSSALHARGMALMVDVVVQHMGSPAQIDLTRYTPFNDPSHYHSKQFITDYTNQTLVEQGWLGNGQVPLPDLNTENPVVIDTLNAWIASLVQRFKIDGLRLDTVKHVRADFWPGFIQASGVFGLGEVLSGDPDYLAHYQPYTGGLIDYATYYPLLRAFGPLGDMAELGQLLAPSYRTKFRDTQLLATFMENHDNPRFPNTSKDPVIVKNALAYTILSDGIPMIYYGQEQGFSGLVDPACREPMWPSGWKQTDLYKHISLLNKARKAAWSVGFGQNLALGVYLDRNILVTQKGPMLLVISNAGSAAAKKTITFPTKLANGTLMVDIFSGKCITVGKSTTSTTVSGDVQVYLPLALAQSVRLGLDNTAPTVSSPSGFRSRLSSIFGSSKSAGLAASKLVSTKYASGIPARATSSLGLSSRLPAISTTDKALRPSSTALRNTQSIFPSAPRAIRPGAVETQPVLRKSSSHSSLQVPSPRAVINTGNSRTSSLTDSSTMYHQQNNSTGMLNNGRVPPRSTTPLVNGRAGVATTTSPGASPGQTMSAAMQARRQHARQVTAPPASLSQHYRNASPSPQLSPAQQQQYPIGSAQTSPESTQQLSSKYTYGQGGHGHTLSHGHNGAGYAPHVQSRLTPSMRSSSESNLRYMSHGKNQGHPPMPTGPLRREASSQSLAQDARSNSMRSQTDRPPMPPVPTLETRKALLDGNAPYAHTFSMSATSLHSANGYGGYPATTAYARSRRNSNASLRSFHTVGGRTSTDAARDRHALLAAETGAPIPAGYHHYGHDAADAGHETSAPRHAPKNLPVQGYQQYTRKRSGSALQYDLSHAGPMQGYPDMTRHA</sequence>
<evidence type="ECO:0000256" key="3">
    <source>
        <dbReference type="ARBA" id="ARBA00022723"/>
    </source>
</evidence>
<dbReference type="SMART" id="SM00642">
    <property type="entry name" value="Aamy"/>
    <property type="match status" value="1"/>
</dbReference>
<keyword evidence="12" id="KW-1185">Reference proteome</keyword>
<feature type="compositionally biased region" description="Polar residues" evidence="9">
    <location>
        <begin position="688"/>
        <end position="708"/>
    </location>
</feature>
<comment type="caution">
    <text evidence="11">The sequence shown here is derived from an EMBL/GenBank/DDBJ whole genome shotgun (WGS) entry which is preliminary data.</text>
</comment>
<organism evidence="11 12">
    <name type="scientific">Protomyces lactucae-debilis</name>
    <dbReference type="NCBI Taxonomy" id="2754530"/>
    <lineage>
        <taxon>Eukaryota</taxon>
        <taxon>Fungi</taxon>
        <taxon>Dikarya</taxon>
        <taxon>Ascomycota</taxon>
        <taxon>Taphrinomycotina</taxon>
        <taxon>Taphrinomycetes</taxon>
        <taxon>Taphrinales</taxon>
        <taxon>Protomycetaceae</taxon>
        <taxon>Protomyces</taxon>
    </lineage>
</organism>
<name>A0A1Y2F0F3_PROLT</name>
<evidence type="ECO:0000313" key="12">
    <source>
        <dbReference type="Proteomes" id="UP000193685"/>
    </source>
</evidence>
<proteinExistence type="inferred from homology"/>
<dbReference type="GO" id="GO:0009986">
    <property type="term" value="C:cell surface"/>
    <property type="evidence" value="ECO:0007669"/>
    <property type="project" value="UniProtKB-ARBA"/>
</dbReference>
<dbReference type="OrthoDB" id="204980at2759"/>
<feature type="compositionally biased region" description="Polar residues" evidence="9">
    <location>
        <begin position="586"/>
        <end position="612"/>
    </location>
</feature>
<dbReference type="Gene3D" id="3.20.20.80">
    <property type="entry name" value="Glycosidases"/>
    <property type="match status" value="1"/>
</dbReference>
<evidence type="ECO:0000256" key="6">
    <source>
        <dbReference type="ARBA" id="ARBA00022837"/>
    </source>
</evidence>
<dbReference type="PANTHER" id="PTHR10357:SF215">
    <property type="entry name" value="ALPHA-AMYLASE 1"/>
    <property type="match status" value="1"/>
</dbReference>
<evidence type="ECO:0000256" key="8">
    <source>
        <dbReference type="ARBA" id="ARBA00023295"/>
    </source>
</evidence>
<evidence type="ECO:0000256" key="2">
    <source>
        <dbReference type="ARBA" id="ARBA00008061"/>
    </source>
</evidence>
<feature type="domain" description="Glycosyl hydrolase family 13 catalytic" evidence="10">
    <location>
        <begin position="13"/>
        <end position="370"/>
    </location>
</feature>
<keyword evidence="3" id="KW-0479">Metal-binding</keyword>
<dbReference type="STRING" id="56484.A0A1Y2F0F3"/>
<evidence type="ECO:0000256" key="5">
    <source>
        <dbReference type="ARBA" id="ARBA00022801"/>
    </source>
</evidence>
<dbReference type="AlphaFoldDB" id="A0A1Y2F0F3"/>
<evidence type="ECO:0000313" key="11">
    <source>
        <dbReference type="EMBL" id="ORY77381.1"/>
    </source>
</evidence>
<dbReference type="InterPro" id="IPR017853">
    <property type="entry name" value="GH"/>
</dbReference>
<dbReference type="CDD" id="cd11319">
    <property type="entry name" value="AmyAc_euk_AmyA"/>
    <property type="match status" value="1"/>
</dbReference>
<reference evidence="11 12" key="1">
    <citation type="submission" date="2016-07" db="EMBL/GenBank/DDBJ databases">
        <title>Pervasive Adenine N6-methylation of Active Genes in Fungi.</title>
        <authorList>
            <consortium name="DOE Joint Genome Institute"/>
            <person name="Mondo S.J."/>
            <person name="Dannebaum R.O."/>
            <person name="Kuo R.C."/>
            <person name="Labutti K."/>
            <person name="Haridas S."/>
            <person name="Kuo A."/>
            <person name="Salamov A."/>
            <person name="Ahrendt S.R."/>
            <person name="Lipzen A."/>
            <person name="Sullivan W."/>
            <person name="Andreopoulos W.B."/>
            <person name="Clum A."/>
            <person name="Lindquist E."/>
            <person name="Daum C."/>
            <person name="Ramamoorthy G.K."/>
            <person name="Gryganskyi A."/>
            <person name="Culley D."/>
            <person name="Magnuson J.K."/>
            <person name="James T.Y."/>
            <person name="O'Malley M.A."/>
            <person name="Stajich J.E."/>
            <person name="Spatafora J.W."/>
            <person name="Visel A."/>
            <person name="Grigoriev I.V."/>
        </authorList>
    </citation>
    <scope>NUCLEOTIDE SEQUENCE [LARGE SCALE GENOMIC DNA]</scope>
    <source>
        <strain evidence="11 12">12-1054</strain>
    </source>
</reference>
<feature type="compositionally biased region" description="Polar residues" evidence="9">
    <location>
        <begin position="733"/>
        <end position="748"/>
    </location>
</feature>
<feature type="compositionally biased region" description="Polar residues" evidence="9">
    <location>
        <begin position="633"/>
        <end position="647"/>
    </location>
</feature>
<keyword evidence="6" id="KW-0106">Calcium</keyword>
<evidence type="ECO:0000256" key="7">
    <source>
        <dbReference type="ARBA" id="ARBA00023277"/>
    </source>
</evidence>
<dbReference type="PANTHER" id="PTHR10357">
    <property type="entry name" value="ALPHA-AMYLASE FAMILY MEMBER"/>
    <property type="match status" value="1"/>
</dbReference>
<dbReference type="GeneID" id="63788411"/>
<evidence type="ECO:0000256" key="1">
    <source>
        <dbReference type="ARBA" id="ARBA00001913"/>
    </source>
</evidence>
<dbReference type="FunFam" id="3.20.20.80:FF:000120">
    <property type="entry name" value="Alpha-amylase A"/>
    <property type="match status" value="1"/>
</dbReference>
<dbReference type="InterPro" id="IPR006047">
    <property type="entry name" value="GH13_cat_dom"/>
</dbReference>
<keyword evidence="7" id="KW-0119">Carbohydrate metabolism</keyword>
<comment type="cofactor">
    <cofactor evidence="1">
        <name>Ca(2+)</name>
        <dbReference type="ChEBI" id="CHEBI:29108"/>
    </cofactor>
</comment>
<evidence type="ECO:0000256" key="4">
    <source>
        <dbReference type="ARBA" id="ARBA00022729"/>
    </source>
</evidence>
<protein>
    <submittedName>
        <fullName evidence="11">Glycoside hydrolase superfamily</fullName>
    </submittedName>
</protein>
<feature type="compositionally biased region" description="Low complexity" evidence="9">
    <location>
        <begin position="674"/>
        <end position="687"/>
    </location>
</feature>
<dbReference type="Pfam" id="PF00128">
    <property type="entry name" value="Alpha-amylase"/>
    <property type="match status" value="1"/>
</dbReference>
<evidence type="ECO:0000256" key="9">
    <source>
        <dbReference type="SAM" id="MobiDB-lite"/>
    </source>
</evidence>
<keyword evidence="5 11" id="KW-0378">Hydrolase</keyword>